<accession>A0A1A9V6B5</accession>
<evidence type="ECO:0000313" key="2">
    <source>
        <dbReference type="Proteomes" id="UP000078200"/>
    </source>
</evidence>
<keyword evidence="2" id="KW-1185">Reference proteome</keyword>
<dbReference type="STRING" id="7395.A0A1A9V6B5"/>
<sequence length="245" mass="27902">MEQLHFMTSSKITIISRNLHLPNDHLNTKAKPPSGNIPCATPENPISSAPSIIVSRVQPEVGTCGKAASSILIRIAFALASFESSEDSLIRTPVCLRKRREFPNFLIALTSTRPVLTLFVEEAVHRCTLIREPSTNLIRIQTLDYKLENFLFRLYILRFFYSYSSSSFSHINIGFRNKRQTEPQITMCLLLLELLANVNKTTTNSTLPQFITCVPTTYIPRAFDRNVNSIHDNYHIIWFDVSVKI</sequence>
<dbReference type="Proteomes" id="UP000078200">
    <property type="component" value="Unassembled WGS sequence"/>
</dbReference>
<dbReference type="AlphaFoldDB" id="A0A1A9V6B5"/>
<evidence type="ECO:0000313" key="1">
    <source>
        <dbReference type="EnsemblMetazoa" id="GAUT027359-PA"/>
    </source>
</evidence>
<protein>
    <submittedName>
        <fullName evidence="1">Uncharacterized protein</fullName>
    </submittedName>
</protein>
<reference evidence="1" key="1">
    <citation type="submission" date="2020-05" db="UniProtKB">
        <authorList>
            <consortium name="EnsemblMetazoa"/>
        </authorList>
    </citation>
    <scope>IDENTIFICATION</scope>
    <source>
        <strain evidence="1">TTRI</strain>
    </source>
</reference>
<dbReference type="EnsemblMetazoa" id="GAUT027359-RA">
    <property type="protein sequence ID" value="GAUT027359-PA"/>
    <property type="gene ID" value="GAUT027359"/>
</dbReference>
<name>A0A1A9V6B5_GLOAU</name>
<organism evidence="1 2">
    <name type="scientific">Glossina austeni</name>
    <name type="common">Savannah tsetse fly</name>
    <dbReference type="NCBI Taxonomy" id="7395"/>
    <lineage>
        <taxon>Eukaryota</taxon>
        <taxon>Metazoa</taxon>
        <taxon>Ecdysozoa</taxon>
        <taxon>Arthropoda</taxon>
        <taxon>Hexapoda</taxon>
        <taxon>Insecta</taxon>
        <taxon>Pterygota</taxon>
        <taxon>Neoptera</taxon>
        <taxon>Endopterygota</taxon>
        <taxon>Diptera</taxon>
        <taxon>Brachycera</taxon>
        <taxon>Muscomorpha</taxon>
        <taxon>Hippoboscoidea</taxon>
        <taxon>Glossinidae</taxon>
        <taxon>Glossina</taxon>
    </lineage>
</organism>
<dbReference type="VEuPathDB" id="VectorBase:GAUT027359"/>
<proteinExistence type="predicted"/>